<dbReference type="EMBL" id="GBGD01000652">
    <property type="protein sequence ID" value="JAC88237.1"/>
    <property type="molecule type" value="mRNA"/>
</dbReference>
<feature type="compositionally biased region" description="Basic and acidic residues" evidence="1">
    <location>
        <begin position="385"/>
        <end position="399"/>
    </location>
</feature>
<proteinExistence type="evidence at transcript level"/>
<feature type="compositionally biased region" description="Low complexity" evidence="1">
    <location>
        <begin position="200"/>
        <end position="211"/>
    </location>
</feature>
<reference evidence="2" key="1">
    <citation type="journal article" date="2015" name="J. Med. Entomol.">
        <title>A Deep Insight Into the Sialotranscriptome of the Chagas Disease Vector, Panstrongylus megistus (Hemiptera: Heteroptera).</title>
        <authorList>
            <person name="Ribeiro J.M."/>
            <person name="Schwarz A."/>
            <person name="Francischetti I.M."/>
        </authorList>
    </citation>
    <scope>NUCLEOTIDE SEQUENCE</scope>
    <source>
        <tissue evidence="2">Salivary glands</tissue>
    </source>
</reference>
<feature type="region of interest" description="Disordered" evidence="1">
    <location>
        <begin position="363"/>
        <end position="399"/>
    </location>
</feature>
<evidence type="ECO:0000256" key="1">
    <source>
        <dbReference type="SAM" id="MobiDB-lite"/>
    </source>
</evidence>
<accession>A0A069DX01</accession>
<name>A0A069DX01_9HEMI</name>
<evidence type="ECO:0000313" key="2">
    <source>
        <dbReference type="EMBL" id="JAC88237.1"/>
    </source>
</evidence>
<dbReference type="AlphaFoldDB" id="A0A069DX01"/>
<feature type="non-terminal residue" evidence="2">
    <location>
        <position position="1"/>
    </location>
</feature>
<feature type="compositionally biased region" description="Polar residues" evidence="1">
    <location>
        <begin position="217"/>
        <end position="234"/>
    </location>
</feature>
<sequence length="714" mass="79821">VFSEKNPQRKNGYLSEKNSKEYLIEIVKEAIKEDILEEEDEKDSTNLVVGKVVEVKDDLNVNVLNENRNVLVNGYKENSESLQPSEKFDFPEVNKTTANENTKTTHVPVTDNLINSAGDNFSLDSLEIDSLPPKNSESESSGRDVSCLDKKDLVDSSDKLNGATILNKNVREVCLKFIQQEVKDCKENSVSSHIPSVAESSSTQSTCNSNQGDDQCDNQSQEINNSDVESNLPSNCDEEALSKVQCSEDIDGDGSSSSLTDIAITKTVVEVEDNSYRNIPAEGQLISNGIVESLITETKFTEVNSMEDAANLVKKVDSSDTLEDETSNYVTLEEPSFNPNTMLEENTNSTNVGICKVESKYEKLETDSQSDQNQSSDENFSHPTAENKESVEVSSSRIEENVDKHSVAVDFGSKGFLKRPPRNRDENEELSKKCKFSGDELATVNETNSKRRSSGFMSNFTSGTKKRRLSEDSNGSAESGRFIVNGSNQEVAVDINKKNNENVIVKKREEKMSDKKDKVKEGKKLNKDKLRTKEMKKIKEKVDPKLDNKSQHLNGTIEISNVNPTNTADVDCEMSAKVSKLKLKKKKDSEDDEEYKLLNGHGINTCPLCNCTCKFKKNDRKILGEKTKAFMDVVSGNSENININLVQKLEELVGQTVADWATNKCEVGAVRRRVHYLEEEHDRLTQLTIHLKKQLDDARCIIKRIIDEKIAHKS</sequence>
<feature type="region of interest" description="Disordered" evidence="1">
    <location>
        <begin position="445"/>
        <end position="482"/>
    </location>
</feature>
<organism evidence="2">
    <name type="scientific">Panstrongylus megistus</name>
    <dbReference type="NCBI Taxonomy" id="65343"/>
    <lineage>
        <taxon>Eukaryota</taxon>
        <taxon>Metazoa</taxon>
        <taxon>Ecdysozoa</taxon>
        <taxon>Arthropoda</taxon>
        <taxon>Hexapoda</taxon>
        <taxon>Insecta</taxon>
        <taxon>Pterygota</taxon>
        <taxon>Neoptera</taxon>
        <taxon>Paraneoptera</taxon>
        <taxon>Hemiptera</taxon>
        <taxon>Heteroptera</taxon>
        <taxon>Panheteroptera</taxon>
        <taxon>Cimicomorpha</taxon>
        <taxon>Reduviidae</taxon>
        <taxon>Triatominae</taxon>
        <taxon>Panstrongylus</taxon>
    </lineage>
</organism>
<feature type="region of interest" description="Disordered" evidence="1">
    <location>
        <begin position="504"/>
        <end position="525"/>
    </location>
</feature>
<feature type="non-terminal residue" evidence="2">
    <location>
        <position position="714"/>
    </location>
</feature>
<feature type="region of interest" description="Disordered" evidence="1">
    <location>
        <begin position="193"/>
        <end position="234"/>
    </location>
</feature>
<feature type="compositionally biased region" description="Low complexity" evidence="1">
    <location>
        <begin position="367"/>
        <end position="377"/>
    </location>
</feature>
<protein>
    <submittedName>
        <fullName evidence="2">Uncharacterized protein</fullName>
    </submittedName>
</protein>